<feature type="compositionally biased region" description="Basic and acidic residues" evidence="1">
    <location>
        <begin position="70"/>
        <end position="80"/>
    </location>
</feature>
<reference evidence="3" key="3">
    <citation type="submission" date="2016-03" db="UniProtKB">
        <authorList>
            <consortium name="EnsemblProtists"/>
        </authorList>
    </citation>
    <scope>IDENTIFICATION</scope>
</reference>
<feature type="region of interest" description="Disordered" evidence="1">
    <location>
        <begin position="30"/>
        <end position="51"/>
    </location>
</feature>
<accession>L1IN10</accession>
<feature type="region of interest" description="Disordered" evidence="1">
    <location>
        <begin position="70"/>
        <end position="93"/>
    </location>
</feature>
<protein>
    <submittedName>
        <fullName evidence="2 3">Uncharacterized protein</fullName>
    </submittedName>
</protein>
<dbReference type="GeneID" id="17294306"/>
<keyword evidence="4" id="KW-1185">Reference proteome</keyword>
<sequence length="322" mass="35501">MARPVDTQGSFHNLTVQGSEDNMLFGIQESTAERSKINDRSTRAPAPPVPLPTDNGDLSFLDAGFAGADLRGHGGGERRTPSGHSTDENDTPSARIILTEEMACEIYSKRTFGETRSTLVAQEYGVSPKAIRDIWNRRTWSYATYDLWTAEELLDYRRSRRCEKCNTGQGGHCVCLPVKRQGRPAGAKDSKPRKKRQFPVTGTEGLAAKEVGGGPAMTRREQVQEQPGAVNTSMPNGTVAPGSSNQVDRPHALPSTTTTTSSSVRNRMQMRSMELELDLPQEEGEDDWMLCPETIGQFLEVEPDPGFHEMEQDEIFAGERLA</sequence>
<name>L1IN10_GUITC</name>
<dbReference type="RefSeq" id="XP_005824467.1">
    <property type="nucleotide sequence ID" value="XM_005824410.1"/>
</dbReference>
<feature type="compositionally biased region" description="Polar residues" evidence="1">
    <location>
        <begin position="229"/>
        <end position="247"/>
    </location>
</feature>
<evidence type="ECO:0000313" key="4">
    <source>
        <dbReference type="Proteomes" id="UP000011087"/>
    </source>
</evidence>
<gene>
    <name evidence="2" type="ORF">GUITHDRAFT_116295</name>
</gene>
<dbReference type="KEGG" id="gtt:GUITHDRAFT_116295"/>
<dbReference type="EMBL" id="JH993058">
    <property type="protein sequence ID" value="EKX37487.1"/>
    <property type="molecule type" value="Genomic_DNA"/>
</dbReference>
<feature type="region of interest" description="Disordered" evidence="1">
    <location>
        <begin position="181"/>
        <end position="267"/>
    </location>
</feature>
<reference evidence="2 4" key="1">
    <citation type="journal article" date="2012" name="Nature">
        <title>Algal genomes reveal evolutionary mosaicism and the fate of nucleomorphs.</title>
        <authorList>
            <consortium name="DOE Joint Genome Institute"/>
            <person name="Curtis B.A."/>
            <person name="Tanifuji G."/>
            <person name="Burki F."/>
            <person name="Gruber A."/>
            <person name="Irimia M."/>
            <person name="Maruyama S."/>
            <person name="Arias M.C."/>
            <person name="Ball S.G."/>
            <person name="Gile G.H."/>
            <person name="Hirakawa Y."/>
            <person name="Hopkins J.F."/>
            <person name="Kuo A."/>
            <person name="Rensing S.A."/>
            <person name="Schmutz J."/>
            <person name="Symeonidi A."/>
            <person name="Elias M."/>
            <person name="Eveleigh R.J."/>
            <person name="Herman E.K."/>
            <person name="Klute M.J."/>
            <person name="Nakayama T."/>
            <person name="Obornik M."/>
            <person name="Reyes-Prieto A."/>
            <person name="Armbrust E.V."/>
            <person name="Aves S.J."/>
            <person name="Beiko R.G."/>
            <person name="Coutinho P."/>
            <person name="Dacks J.B."/>
            <person name="Durnford D.G."/>
            <person name="Fast N.M."/>
            <person name="Green B.R."/>
            <person name="Grisdale C.J."/>
            <person name="Hempel F."/>
            <person name="Henrissat B."/>
            <person name="Hoppner M.P."/>
            <person name="Ishida K."/>
            <person name="Kim E."/>
            <person name="Koreny L."/>
            <person name="Kroth P.G."/>
            <person name="Liu Y."/>
            <person name="Malik S.B."/>
            <person name="Maier U.G."/>
            <person name="McRose D."/>
            <person name="Mock T."/>
            <person name="Neilson J.A."/>
            <person name="Onodera N.T."/>
            <person name="Poole A.M."/>
            <person name="Pritham E.J."/>
            <person name="Richards T.A."/>
            <person name="Rocap G."/>
            <person name="Roy S.W."/>
            <person name="Sarai C."/>
            <person name="Schaack S."/>
            <person name="Shirato S."/>
            <person name="Slamovits C.H."/>
            <person name="Spencer D.F."/>
            <person name="Suzuki S."/>
            <person name="Worden A.Z."/>
            <person name="Zauner S."/>
            <person name="Barry K."/>
            <person name="Bell C."/>
            <person name="Bharti A.K."/>
            <person name="Crow J.A."/>
            <person name="Grimwood J."/>
            <person name="Kramer R."/>
            <person name="Lindquist E."/>
            <person name="Lucas S."/>
            <person name="Salamov A."/>
            <person name="McFadden G.I."/>
            <person name="Lane C.E."/>
            <person name="Keeling P.J."/>
            <person name="Gray M.W."/>
            <person name="Grigoriev I.V."/>
            <person name="Archibald J.M."/>
        </authorList>
    </citation>
    <scope>NUCLEOTIDE SEQUENCE</scope>
    <source>
        <strain evidence="2 4">CCMP2712</strain>
    </source>
</reference>
<dbReference type="HOGENOM" id="CLU_864499_0_0_1"/>
<evidence type="ECO:0000313" key="2">
    <source>
        <dbReference type="EMBL" id="EKX37487.1"/>
    </source>
</evidence>
<dbReference type="EnsemblProtists" id="EKX37487">
    <property type="protein sequence ID" value="EKX37487"/>
    <property type="gene ID" value="GUITHDRAFT_116295"/>
</dbReference>
<feature type="compositionally biased region" description="Basic and acidic residues" evidence="1">
    <location>
        <begin position="31"/>
        <end position="42"/>
    </location>
</feature>
<evidence type="ECO:0000313" key="3">
    <source>
        <dbReference type="EnsemblProtists" id="EKX37487"/>
    </source>
</evidence>
<organism evidence="2">
    <name type="scientific">Guillardia theta (strain CCMP2712)</name>
    <name type="common">Cryptophyte</name>
    <dbReference type="NCBI Taxonomy" id="905079"/>
    <lineage>
        <taxon>Eukaryota</taxon>
        <taxon>Cryptophyceae</taxon>
        <taxon>Pyrenomonadales</taxon>
        <taxon>Geminigeraceae</taxon>
        <taxon>Guillardia</taxon>
    </lineage>
</organism>
<dbReference type="AlphaFoldDB" id="L1IN10"/>
<reference evidence="4" key="2">
    <citation type="submission" date="2012-11" db="EMBL/GenBank/DDBJ databases">
        <authorList>
            <person name="Kuo A."/>
            <person name="Curtis B.A."/>
            <person name="Tanifuji G."/>
            <person name="Burki F."/>
            <person name="Gruber A."/>
            <person name="Irimia M."/>
            <person name="Maruyama S."/>
            <person name="Arias M.C."/>
            <person name="Ball S.G."/>
            <person name="Gile G.H."/>
            <person name="Hirakawa Y."/>
            <person name="Hopkins J.F."/>
            <person name="Rensing S.A."/>
            <person name="Schmutz J."/>
            <person name="Symeonidi A."/>
            <person name="Elias M."/>
            <person name="Eveleigh R.J."/>
            <person name="Herman E.K."/>
            <person name="Klute M.J."/>
            <person name="Nakayama T."/>
            <person name="Obornik M."/>
            <person name="Reyes-Prieto A."/>
            <person name="Armbrust E.V."/>
            <person name="Aves S.J."/>
            <person name="Beiko R.G."/>
            <person name="Coutinho P."/>
            <person name="Dacks J.B."/>
            <person name="Durnford D.G."/>
            <person name="Fast N.M."/>
            <person name="Green B.R."/>
            <person name="Grisdale C."/>
            <person name="Hempe F."/>
            <person name="Henrissat B."/>
            <person name="Hoppner M.P."/>
            <person name="Ishida K.-I."/>
            <person name="Kim E."/>
            <person name="Koreny L."/>
            <person name="Kroth P.G."/>
            <person name="Liu Y."/>
            <person name="Malik S.-B."/>
            <person name="Maier U.G."/>
            <person name="McRose D."/>
            <person name="Mock T."/>
            <person name="Neilson J.A."/>
            <person name="Onodera N.T."/>
            <person name="Poole A.M."/>
            <person name="Pritham E.J."/>
            <person name="Richards T.A."/>
            <person name="Rocap G."/>
            <person name="Roy S.W."/>
            <person name="Sarai C."/>
            <person name="Schaack S."/>
            <person name="Shirato S."/>
            <person name="Slamovits C.H."/>
            <person name="Spencer D.F."/>
            <person name="Suzuki S."/>
            <person name="Worden A.Z."/>
            <person name="Zauner S."/>
            <person name="Barry K."/>
            <person name="Bell C."/>
            <person name="Bharti A.K."/>
            <person name="Crow J.A."/>
            <person name="Grimwood J."/>
            <person name="Kramer R."/>
            <person name="Lindquist E."/>
            <person name="Lucas S."/>
            <person name="Salamov A."/>
            <person name="McFadden G.I."/>
            <person name="Lane C.E."/>
            <person name="Keeling P.J."/>
            <person name="Gray M.W."/>
            <person name="Grigoriev I.V."/>
            <person name="Archibald J.M."/>
        </authorList>
    </citation>
    <scope>NUCLEOTIDE SEQUENCE</scope>
    <source>
        <strain evidence="4">CCMP2712</strain>
    </source>
</reference>
<evidence type="ECO:0000256" key="1">
    <source>
        <dbReference type="SAM" id="MobiDB-lite"/>
    </source>
</evidence>
<proteinExistence type="predicted"/>
<dbReference type="Proteomes" id="UP000011087">
    <property type="component" value="Unassembled WGS sequence"/>
</dbReference>
<dbReference type="PaxDb" id="55529-EKX37487"/>